<sequence>MVRILNEVRPVITSAMNDRLLQAFMREEVEDTLFQMFPTKAPGHDDSEWGRECLRV</sequence>
<accession>A0A6J5TWH3</accession>
<protein>
    <submittedName>
        <fullName evidence="1">Uncharacterized protein</fullName>
    </submittedName>
</protein>
<evidence type="ECO:0000313" key="1">
    <source>
        <dbReference type="EMBL" id="CAB4268430.1"/>
    </source>
</evidence>
<organism evidence="1 2">
    <name type="scientific">Prunus armeniaca</name>
    <name type="common">Apricot</name>
    <name type="synonym">Armeniaca vulgaris</name>
    <dbReference type="NCBI Taxonomy" id="36596"/>
    <lineage>
        <taxon>Eukaryota</taxon>
        <taxon>Viridiplantae</taxon>
        <taxon>Streptophyta</taxon>
        <taxon>Embryophyta</taxon>
        <taxon>Tracheophyta</taxon>
        <taxon>Spermatophyta</taxon>
        <taxon>Magnoliopsida</taxon>
        <taxon>eudicotyledons</taxon>
        <taxon>Gunneridae</taxon>
        <taxon>Pentapetalae</taxon>
        <taxon>rosids</taxon>
        <taxon>fabids</taxon>
        <taxon>Rosales</taxon>
        <taxon>Rosaceae</taxon>
        <taxon>Amygdaloideae</taxon>
        <taxon>Amygdaleae</taxon>
        <taxon>Prunus</taxon>
    </lineage>
</organism>
<dbReference type="Proteomes" id="UP000507222">
    <property type="component" value="Unassembled WGS sequence"/>
</dbReference>
<gene>
    <name evidence="1" type="ORF">CURHAP_LOCUS11977</name>
</gene>
<evidence type="ECO:0000313" key="2">
    <source>
        <dbReference type="Proteomes" id="UP000507222"/>
    </source>
</evidence>
<reference evidence="1 2" key="1">
    <citation type="submission" date="2020-05" db="EMBL/GenBank/DDBJ databases">
        <authorList>
            <person name="Campoy J."/>
            <person name="Schneeberger K."/>
            <person name="Spophaly S."/>
        </authorList>
    </citation>
    <scope>NUCLEOTIDE SEQUENCE [LARGE SCALE GENOMIC DNA]</scope>
    <source>
        <strain evidence="1">PruArmRojPasFocal</strain>
    </source>
</reference>
<dbReference type="AlphaFoldDB" id="A0A6J5TWH3"/>
<name>A0A6J5TWH3_PRUAR</name>
<dbReference type="EMBL" id="CAEKDK010000002">
    <property type="protein sequence ID" value="CAB4268430.1"/>
    <property type="molecule type" value="Genomic_DNA"/>
</dbReference>
<proteinExistence type="predicted"/>